<dbReference type="AlphaFoldDB" id="A0A0G4F3Q4"/>
<evidence type="ECO:0000256" key="2">
    <source>
        <dbReference type="SAM" id="Phobius"/>
    </source>
</evidence>
<keyword evidence="4" id="KW-1185">Reference proteome</keyword>
<keyword evidence="2" id="KW-0812">Transmembrane</keyword>
<dbReference type="PANTHER" id="PTHR13544:SF0">
    <property type="entry name" value="THIOREDOXIN REDUCTASE-LIKE SELENOPROTEIN T"/>
    <property type="match status" value="1"/>
</dbReference>
<evidence type="ECO:0008006" key="5">
    <source>
        <dbReference type="Google" id="ProtNLM"/>
    </source>
</evidence>
<keyword evidence="2" id="KW-1133">Transmembrane helix</keyword>
<feature type="transmembrane region" description="Helical" evidence="2">
    <location>
        <begin position="154"/>
        <end position="176"/>
    </location>
</feature>
<feature type="transmembrane region" description="Helical" evidence="2">
    <location>
        <begin position="111"/>
        <end position="134"/>
    </location>
</feature>
<accession>A0A0G4F3Q4</accession>
<name>A0A0G4F3Q4_VITBC</name>
<dbReference type="Proteomes" id="UP000041254">
    <property type="component" value="Unassembled WGS sequence"/>
</dbReference>
<sequence>MQLQAYHYGLAFVAALVAYRLVQDLTAPSIKEGGPSQQPHERHHLPKDEDQRERRPGTATEGEGGYFGTNGSFWRAVNPLPADVDEDTITIQYCQGVPYEPSGLRKSMASVAMVVQLSGFACVFAGTTICQFFGLDPTPPLIDALQQNKMMSFVVLFFVGNLVQSTLTATHAFEIYKGRQLVWSSLSEGRLPQMDDIMTTFKEAGIEVAL</sequence>
<keyword evidence="2" id="KW-0472">Membrane</keyword>
<dbReference type="GO" id="GO:0004791">
    <property type="term" value="F:thioredoxin-disulfide reductase (NADPH) activity"/>
    <property type="evidence" value="ECO:0007669"/>
    <property type="project" value="TreeGrafter"/>
</dbReference>
<evidence type="ECO:0000256" key="1">
    <source>
        <dbReference type="SAM" id="MobiDB-lite"/>
    </source>
</evidence>
<gene>
    <name evidence="3" type="ORF">Vbra_5659</name>
</gene>
<dbReference type="STRING" id="1169540.A0A0G4F3Q4"/>
<dbReference type="PANTHER" id="PTHR13544">
    <property type="entry name" value="SELENOPROTEIN T"/>
    <property type="match status" value="1"/>
</dbReference>
<evidence type="ECO:0000313" key="3">
    <source>
        <dbReference type="EMBL" id="CEM06465.1"/>
    </source>
</evidence>
<feature type="transmembrane region" description="Helical" evidence="2">
    <location>
        <begin position="6"/>
        <end position="22"/>
    </location>
</feature>
<organism evidence="3 4">
    <name type="scientific">Vitrella brassicaformis (strain CCMP3155)</name>
    <dbReference type="NCBI Taxonomy" id="1169540"/>
    <lineage>
        <taxon>Eukaryota</taxon>
        <taxon>Sar</taxon>
        <taxon>Alveolata</taxon>
        <taxon>Colpodellida</taxon>
        <taxon>Vitrellaceae</taxon>
        <taxon>Vitrella</taxon>
    </lineage>
</organism>
<dbReference type="OrthoDB" id="60822at2759"/>
<dbReference type="EMBL" id="CDMY01000366">
    <property type="protein sequence ID" value="CEM06465.1"/>
    <property type="molecule type" value="Genomic_DNA"/>
</dbReference>
<dbReference type="InParanoid" id="A0A0G4F3Q4"/>
<feature type="region of interest" description="Disordered" evidence="1">
    <location>
        <begin position="30"/>
        <end position="67"/>
    </location>
</feature>
<evidence type="ECO:0000313" key="4">
    <source>
        <dbReference type="Proteomes" id="UP000041254"/>
    </source>
</evidence>
<protein>
    <recommendedName>
        <fullName evidence="5">Selenoprotein T</fullName>
    </recommendedName>
</protein>
<feature type="compositionally biased region" description="Basic and acidic residues" evidence="1">
    <location>
        <begin position="46"/>
        <end position="56"/>
    </location>
</feature>
<proteinExistence type="predicted"/>
<dbReference type="GO" id="GO:0045454">
    <property type="term" value="P:cell redox homeostasis"/>
    <property type="evidence" value="ECO:0007669"/>
    <property type="project" value="TreeGrafter"/>
</dbReference>
<dbReference type="GO" id="GO:0005789">
    <property type="term" value="C:endoplasmic reticulum membrane"/>
    <property type="evidence" value="ECO:0007669"/>
    <property type="project" value="TreeGrafter"/>
</dbReference>
<reference evidence="3 4" key="1">
    <citation type="submission" date="2014-11" db="EMBL/GenBank/DDBJ databases">
        <authorList>
            <person name="Zhu J."/>
            <person name="Qi W."/>
            <person name="Song R."/>
        </authorList>
    </citation>
    <scope>NUCLEOTIDE SEQUENCE [LARGE SCALE GENOMIC DNA]</scope>
</reference>
<dbReference type="VEuPathDB" id="CryptoDB:Vbra_5659"/>
<dbReference type="InterPro" id="IPR019389">
    <property type="entry name" value="Selenoprotein_T"/>
</dbReference>